<feature type="domain" description="Wax synthase" evidence="6">
    <location>
        <begin position="309"/>
        <end position="377"/>
    </location>
</feature>
<feature type="transmembrane region" description="Helical" evidence="5">
    <location>
        <begin position="393"/>
        <end position="415"/>
    </location>
</feature>
<keyword evidence="4 5" id="KW-0472">Membrane</keyword>
<proteinExistence type="predicted"/>
<dbReference type="EMBL" id="JAVFHQ010000036">
    <property type="protein sequence ID" value="KAK4542980.1"/>
    <property type="molecule type" value="Genomic_DNA"/>
</dbReference>
<gene>
    <name evidence="7" type="ORF">LTR36_005978</name>
</gene>
<organism evidence="7 8">
    <name type="scientific">Oleoguttula mirabilis</name>
    <dbReference type="NCBI Taxonomy" id="1507867"/>
    <lineage>
        <taxon>Eukaryota</taxon>
        <taxon>Fungi</taxon>
        <taxon>Dikarya</taxon>
        <taxon>Ascomycota</taxon>
        <taxon>Pezizomycotina</taxon>
        <taxon>Dothideomycetes</taxon>
        <taxon>Dothideomycetidae</taxon>
        <taxon>Mycosphaerellales</taxon>
        <taxon>Teratosphaeriaceae</taxon>
        <taxon>Oleoguttula</taxon>
    </lineage>
</organism>
<evidence type="ECO:0000256" key="3">
    <source>
        <dbReference type="ARBA" id="ARBA00022989"/>
    </source>
</evidence>
<sequence>MSNTPIPLTYHYLTHHIIPGPQSVSYFIPLVLLHIAILIPRSSLPQWQSISLFMPVIVGCTAHAWWEMGGVDVISVDRLLWALLLLVLRDPWKDFRRVIRGGGDVKGGGNANKAGMEIRTGVPAAADGGGVSEQTTALIQPTNHEVDRKADLDSNKADWSVRMEDQPYPATLYSRLSWVAVLLISIRLTNWKINTPSHDRSQPRLPAFHSRTAFAKHAVLSFIRGYIILDLTRAYISHDPYFTDPTVSIRSPLPSPTSLQLAPPQLLRSLVVGAQAWALLSQMFYLPCLLPVGLHALGWLPDEWSPHNWPPYFGSPRAIFSQGVRGFWGQYWHQTMRWSVSGPGYALANMMRLGSGSMLRYAVISAVAFGLSGVVHMGLVPPEPLHATVNPNTIRLCVAAFFWVQPLAMFGELLVARIFARTTDLQYWQHGPALRLRMLANGVWVIAWFTLALSLLGEAGRQLGYWRVWPVPVSVWQGVRGAGWVAWPVPLSHGK</sequence>
<dbReference type="GO" id="GO:0016020">
    <property type="term" value="C:membrane"/>
    <property type="evidence" value="ECO:0007669"/>
    <property type="project" value="UniProtKB-SubCell"/>
</dbReference>
<keyword evidence="2 5" id="KW-0812">Transmembrane</keyword>
<evidence type="ECO:0000256" key="2">
    <source>
        <dbReference type="ARBA" id="ARBA00022692"/>
    </source>
</evidence>
<evidence type="ECO:0000256" key="1">
    <source>
        <dbReference type="ARBA" id="ARBA00004141"/>
    </source>
</evidence>
<dbReference type="Proteomes" id="UP001324427">
    <property type="component" value="Unassembled WGS sequence"/>
</dbReference>
<name>A0AAV9JCX2_9PEZI</name>
<evidence type="ECO:0000256" key="5">
    <source>
        <dbReference type="SAM" id="Phobius"/>
    </source>
</evidence>
<evidence type="ECO:0000313" key="8">
    <source>
        <dbReference type="Proteomes" id="UP001324427"/>
    </source>
</evidence>
<comment type="subcellular location">
    <subcellularLocation>
        <location evidence="1">Membrane</location>
        <topology evidence="1">Multi-pass membrane protein</topology>
    </subcellularLocation>
</comment>
<reference evidence="7 8" key="1">
    <citation type="submission" date="2021-11" db="EMBL/GenBank/DDBJ databases">
        <title>Black yeast isolated from Biological Soil Crust.</title>
        <authorList>
            <person name="Kurbessoian T."/>
        </authorList>
    </citation>
    <scope>NUCLEOTIDE SEQUENCE [LARGE SCALE GENOMIC DNA]</scope>
    <source>
        <strain evidence="7 8">CCFEE 5522</strain>
    </source>
</reference>
<dbReference type="AlphaFoldDB" id="A0AAV9JCX2"/>
<evidence type="ECO:0000256" key="4">
    <source>
        <dbReference type="ARBA" id="ARBA00023136"/>
    </source>
</evidence>
<protein>
    <recommendedName>
        <fullName evidence="6">Wax synthase domain-containing protein</fullName>
    </recommendedName>
</protein>
<feature type="transmembrane region" description="Helical" evidence="5">
    <location>
        <begin position="436"/>
        <end position="456"/>
    </location>
</feature>
<keyword evidence="8" id="KW-1185">Reference proteome</keyword>
<evidence type="ECO:0000313" key="7">
    <source>
        <dbReference type="EMBL" id="KAK4542980.1"/>
    </source>
</evidence>
<accession>A0AAV9JCX2</accession>
<comment type="caution">
    <text evidence="7">The sequence shown here is derived from an EMBL/GenBank/DDBJ whole genome shotgun (WGS) entry which is preliminary data.</text>
</comment>
<keyword evidence="3 5" id="KW-1133">Transmembrane helix</keyword>
<evidence type="ECO:0000259" key="6">
    <source>
        <dbReference type="Pfam" id="PF13813"/>
    </source>
</evidence>
<dbReference type="InterPro" id="IPR032805">
    <property type="entry name" value="Wax_synthase_dom"/>
</dbReference>
<dbReference type="Pfam" id="PF13813">
    <property type="entry name" value="MBOAT_2"/>
    <property type="match status" value="1"/>
</dbReference>
<feature type="transmembrane region" description="Helical" evidence="5">
    <location>
        <begin position="359"/>
        <end position="381"/>
    </location>
</feature>